<dbReference type="Gene3D" id="3.40.50.1370">
    <property type="entry name" value="Aspartate/ornithine carbamoyltransferase"/>
    <property type="match status" value="2"/>
</dbReference>
<dbReference type="NCBIfam" id="NF001986">
    <property type="entry name" value="PRK00779.1"/>
    <property type="match status" value="1"/>
</dbReference>
<dbReference type="GO" id="GO:0004585">
    <property type="term" value="F:ornithine carbamoyltransferase activity"/>
    <property type="evidence" value="ECO:0007669"/>
    <property type="project" value="UniProtKB-UniRule"/>
</dbReference>
<dbReference type="SUPFAM" id="SSF53671">
    <property type="entry name" value="Aspartate/ornithine carbamoyltransferase"/>
    <property type="match status" value="1"/>
</dbReference>
<feature type="binding site" evidence="8">
    <location>
        <begin position="67"/>
        <end position="70"/>
    </location>
    <ligand>
        <name>carbamoyl phosphate</name>
        <dbReference type="ChEBI" id="CHEBI:58228"/>
    </ligand>
</feature>
<feature type="binding site" evidence="8">
    <location>
        <position position="94"/>
    </location>
    <ligand>
        <name>carbamoyl phosphate</name>
        <dbReference type="ChEBI" id="CHEBI:58228"/>
    </ligand>
</feature>
<comment type="pathway">
    <text evidence="2">Amino-acid biosynthesis; L-arginine biosynthesis; L-arginine from L-ornithine and carbamoyl phosphate: step 1/3.</text>
</comment>
<keyword evidence="6 8" id="KW-0808">Transferase</keyword>
<dbReference type="PRINTS" id="PR00100">
    <property type="entry name" value="AOTCASE"/>
</dbReference>
<gene>
    <name evidence="11" type="primary">argF</name>
    <name evidence="11" type="ORF">GCM10011571_02140</name>
</gene>
<keyword evidence="8" id="KW-0963">Cytoplasm</keyword>
<dbReference type="AlphaFoldDB" id="A0A8J2VFP9"/>
<evidence type="ECO:0000256" key="7">
    <source>
        <dbReference type="ARBA" id="ARBA00048772"/>
    </source>
</evidence>
<evidence type="ECO:0000256" key="1">
    <source>
        <dbReference type="ARBA" id="ARBA00003822"/>
    </source>
</evidence>
<name>A0A8J2VFP9_9BACL</name>
<dbReference type="Pfam" id="PF00185">
    <property type="entry name" value="OTCace"/>
    <property type="match status" value="1"/>
</dbReference>
<proteinExistence type="inferred from homology"/>
<dbReference type="InterPro" id="IPR036901">
    <property type="entry name" value="Asp/Orn_carbamoylTrfase_sf"/>
</dbReference>
<dbReference type="NCBIfam" id="TIGR00658">
    <property type="entry name" value="orni_carb_tr"/>
    <property type="match status" value="1"/>
</dbReference>
<accession>A0A8J2VFP9</accession>
<keyword evidence="12" id="KW-1185">Reference proteome</keyword>
<sequence length="321" mass="34400">MSAETLEIKANSNGLKAGHCLTLADFSPQEIESILTLAKRLKKSQEEGTPERLLEGKTLAMIFDKPSTRTRVSFEAGMVQLGGAALVLHRNELQLGRGESLADTARILSGYVDGVLIRTGAHAIVEELAAHASIPVINGLTDGHHPSQALSDLFTLQEKKGKLKGLKLAYVGDGNNMLHSLLQGAAATGMHIVASVPEGYEPAADVVAEARQLAQETGAKVELTHSPKEAVTEADAVYTDVWASMGQEEEKAKREKDFTAFQVDQALMALAKPDAIFMHCLPAYRGLEVSAEVLDGPQSIVFEQAANRLHAQKALMVTLMG</sequence>
<feature type="binding site" evidence="8">
    <location>
        <position position="176"/>
    </location>
    <ligand>
        <name>L-ornithine</name>
        <dbReference type="ChEBI" id="CHEBI:46911"/>
    </ligand>
</feature>
<organism evidence="11 12">
    <name type="scientific">Marinithermofilum abyssi</name>
    <dbReference type="NCBI Taxonomy" id="1571185"/>
    <lineage>
        <taxon>Bacteria</taxon>
        <taxon>Bacillati</taxon>
        <taxon>Bacillota</taxon>
        <taxon>Bacilli</taxon>
        <taxon>Bacillales</taxon>
        <taxon>Thermoactinomycetaceae</taxon>
        <taxon>Marinithermofilum</taxon>
    </lineage>
</organism>
<evidence type="ECO:0000313" key="11">
    <source>
        <dbReference type="EMBL" id="GGE04659.1"/>
    </source>
</evidence>
<dbReference type="InterPro" id="IPR024904">
    <property type="entry name" value="OTCase_ArgI"/>
</dbReference>
<feature type="binding site" evidence="8">
    <location>
        <position position="118"/>
    </location>
    <ligand>
        <name>carbamoyl phosphate</name>
        <dbReference type="ChEBI" id="CHEBI:58228"/>
    </ligand>
</feature>
<feature type="binding site" evidence="8">
    <location>
        <position position="240"/>
    </location>
    <ligand>
        <name>L-ornithine</name>
        <dbReference type="ChEBI" id="CHEBI:46911"/>
    </ligand>
</feature>
<dbReference type="PROSITE" id="PS00097">
    <property type="entry name" value="CARBAMOYLTRANSFERASE"/>
    <property type="match status" value="1"/>
</dbReference>
<dbReference type="InterPro" id="IPR006130">
    <property type="entry name" value="Asp/Orn_carbamoylTrfase"/>
</dbReference>
<protein>
    <recommendedName>
        <fullName evidence="5 8">Ornithine carbamoyltransferase</fullName>
        <shortName evidence="8">OTCase</shortName>
        <ecNumber evidence="4 8">2.1.3.3</ecNumber>
    </recommendedName>
</protein>
<dbReference type="RefSeq" id="WP_229751715.1">
    <property type="nucleotide sequence ID" value="NZ_BMHQ01000001.1"/>
</dbReference>
<evidence type="ECO:0000256" key="5">
    <source>
        <dbReference type="ARBA" id="ARBA00016634"/>
    </source>
</evidence>
<dbReference type="InterPro" id="IPR006132">
    <property type="entry name" value="Asp/Orn_carbamoyltranf_P-bd"/>
</dbReference>
<dbReference type="Proteomes" id="UP000625210">
    <property type="component" value="Unassembled WGS sequence"/>
</dbReference>
<feature type="domain" description="Aspartate/ornithine carbamoyltransferase Asp/Orn-binding" evidence="9">
    <location>
        <begin position="164"/>
        <end position="318"/>
    </location>
</feature>
<dbReference type="PRINTS" id="PR00102">
    <property type="entry name" value="OTCASE"/>
</dbReference>
<dbReference type="GO" id="GO:0019240">
    <property type="term" value="P:citrulline biosynthetic process"/>
    <property type="evidence" value="ECO:0007669"/>
    <property type="project" value="TreeGrafter"/>
</dbReference>
<evidence type="ECO:0000259" key="9">
    <source>
        <dbReference type="Pfam" id="PF00185"/>
    </source>
</evidence>
<feature type="binding site" evidence="8">
    <location>
        <begin position="280"/>
        <end position="281"/>
    </location>
    <ligand>
        <name>carbamoyl phosphate</name>
        <dbReference type="ChEBI" id="CHEBI:58228"/>
    </ligand>
</feature>
<dbReference type="Pfam" id="PF02729">
    <property type="entry name" value="OTCace_N"/>
    <property type="match status" value="1"/>
</dbReference>
<dbReference type="EMBL" id="BMHQ01000001">
    <property type="protein sequence ID" value="GGE04659.1"/>
    <property type="molecule type" value="Genomic_DNA"/>
</dbReference>
<comment type="similarity">
    <text evidence="3 8">Belongs to the aspartate/ornithine carbamoyltransferase superfamily. OTCase family.</text>
</comment>
<comment type="catalytic activity">
    <reaction evidence="7 8">
        <text>carbamoyl phosphate + L-ornithine = L-citrulline + phosphate + H(+)</text>
        <dbReference type="Rhea" id="RHEA:19513"/>
        <dbReference type="ChEBI" id="CHEBI:15378"/>
        <dbReference type="ChEBI" id="CHEBI:43474"/>
        <dbReference type="ChEBI" id="CHEBI:46911"/>
        <dbReference type="ChEBI" id="CHEBI:57743"/>
        <dbReference type="ChEBI" id="CHEBI:58228"/>
        <dbReference type="EC" id="2.1.3.3"/>
    </reaction>
</comment>
<dbReference type="EC" id="2.1.3.3" evidence="4 8"/>
<dbReference type="PANTHER" id="PTHR45753:SF3">
    <property type="entry name" value="ORNITHINE TRANSCARBAMYLASE, MITOCHONDRIAL"/>
    <property type="match status" value="1"/>
</dbReference>
<dbReference type="GO" id="GO:0005737">
    <property type="term" value="C:cytoplasm"/>
    <property type="evidence" value="ECO:0007669"/>
    <property type="project" value="UniProtKB-SubCell"/>
</dbReference>
<reference evidence="11" key="2">
    <citation type="submission" date="2020-09" db="EMBL/GenBank/DDBJ databases">
        <authorList>
            <person name="Sun Q."/>
            <person name="Zhou Y."/>
        </authorList>
    </citation>
    <scope>NUCLEOTIDE SEQUENCE</scope>
    <source>
        <strain evidence="11">CGMCC 1.15179</strain>
    </source>
</reference>
<evidence type="ECO:0000256" key="2">
    <source>
        <dbReference type="ARBA" id="ARBA00004975"/>
    </source>
</evidence>
<dbReference type="InterPro" id="IPR002292">
    <property type="entry name" value="Orn/put_carbamltrans"/>
</dbReference>
<dbReference type="FunFam" id="3.40.50.1370:FF:000008">
    <property type="entry name" value="Ornithine carbamoyltransferase"/>
    <property type="match status" value="1"/>
</dbReference>
<comment type="subcellular location">
    <subcellularLocation>
        <location evidence="8">Cytoplasm</location>
    </subcellularLocation>
</comment>
<comment type="function">
    <text evidence="1">Reversibly catalyzes the transfer of the carbamoyl group from carbamoyl phosphate (CP) to the N(epsilon) atom of ornithine (ORN) to produce L-citrulline.</text>
</comment>
<evidence type="ECO:0000313" key="12">
    <source>
        <dbReference type="Proteomes" id="UP000625210"/>
    </source>
</evidence>
<feature type="domain" description="Aspartate/ornithine carbamoyltransferase carbamoyl-P binding" evidence="10">
    <location>
        <begin position="19"/>
        <end position="158"/>
    </location>
</feature>
<dbReference type="GO" id="GO:0042450">
    <property type="term" value="P:L-arginine biosynthetic process via ornithine"/>
    <property type="evidence" value="ECO:0007669"/>
    <property type="project" value="UniProtKB-UniRule"/>
</dbReference>
<dbReference type="PANTHER" id="PTHR45753">
    <property type="entry name" value="ORNITHINE CARBAMOYLTRANSFERASE, MITOCHONDRIAL"/>
    <property type="match status" value="1"/>
</dbReference>
<feature type="binding site" evidence="8">
    <location>
        <position position="308"/>
    </location>
    <ligand>
        <name>carbamoyl phosphate</name>
        <dbReference type="ChEBI" id="CHEBI:58228"/>
    </ligand>
</feature>
<feature type="binding site" evidence="8">
    <location>
        <begin position="244"/>
        <end position="245"/>
    </location>
    <ligand>
        <name>L-ornithine</name>
        <dbReference type="ChEBI" id="CHEBI:46911"/>
    </ligand>
</feature>
<evidence type="ECO:0000256" key="4">
    <source>
        <dbReference type="ARBA" id="ARBA00013007"/>
    </source>
</evidence>
<comment type="caution">
    <text evidence="11">The sequence shown here is derived from an EMBL/GenBank/DDBJ whole genome shotgun (WGS) entry which is preliminary data.</text>
</comment>
<dbReference type="GO" id="GO:0016597">
    <property type="term" value="F:amino acid binding"/>
    <property type="evidence" value="ECO:0007669"/>
    <property type="project" value="InterPro"/>
</dbReference>
<evidence type="ECO:0000256" key="3">
    <source>
        <dbReference type="ARBA" id="ARBA00007805"/>
    </source>
</evidence>
<reference evidence="11" key="1">
    <citation type="journal article" date="2014" name="Int. J. Syst. Evol. Microbiol.">
        <title>Complete genome sequence of Corynebacterium casei LMG S-19264T (=DSM 44701T), isolated from a smear-ripened cheese.</title>
        <authorList>
            <consortium name="US DOE Joint Genome Institute (JGI-PGF)"/>
            <person name="Walter F."/>
            <person name="Albersmeier A."/>
            <person name="Kalinowski J."/>
            <person name="Ruckert C."/>
        </authorList>
    </citation>
    <scope>NUCLEOTIDE SEQUENCE</scope>
    <source>
        <strain evidence="11">CGMCC 1.15179</strain>
    </source>
</reference>
<dbReference type="InterPro" id="IPR006131">
    <property type="entry name" value="Asp_carbamoyltransf_Asp/Orn-bd"/>
</dbReference>
<evidence type="ECO:0000256" key="8">
    <source>
        <dbReference type="HAMAP-Rule" id="MF_01109"/>
    </source>
</evidence>
<evidence type="ECO:0000256" key="6">
    <source>
        <dbReference type="ARBA" id="ARBA00022679"/>
    </source>
</evidence>
<dbReference type="HAMAP" id="MF_01109">
    <property type="entry name" value="OTCase"/>
    <property type="match status" value="1"/>
</dbReference>
<feature type="binding site" evidence="8">
    <location>
        <begin position="145"/>
        <end position="148"/>
    </location>
    <ligand>
        <name>carbamoyl phosphate</name>
        <dbReference type="ChEBI" id="CHEBI:58228"/>
    </ligand>
</feature>
<evidence type="ECO:0000259" key="10">
    <source>
        <dbReference type="Pfam" id="PF02729"/>
    </source>
</evidence>